<comment type="caution">
    <text evidence="3">The sequence shown here is derived from an EMBL/GenBank/DDBJ whole genome shotgun (WGS) entry which is preliminary data.</text>
</comment>
<feature type="compositionally biased region" description="Gly residues" evidence="1">
    <location>
        <begin position="1442"/>
        <end position="1453"/>
    </location>
</feature>
<feature type="region of interest" description="Disordered" evidence="1">
    <location>
        <begin position="261"/>
        <end position="322"/>
    </location>
</feature>
<feature type="domain" description="MIF4G" evidence="2">
    <location>
        <begin position="487"/>
        <end position="730"/>
    </location>
</feature>
<evidence type="ECO:0000259" key="2">
    <source>
        <dbReference type="Pfam" id="PF02854"/>
    </source>
</evidence>
<feature type="compositionally biased region" description="Low complexity" evidence="1">
    <location>
        <begin position="1388"/>
        <end position="1401"/>
    </location>
</feature>
<feature type="compositionally biased region" description="Low complexity" evidence="1">
    <location>
        <begin position="1331"/>
        <end position="1349"/>
    </location>
</feature>
<reference evidence="3 4" key="1">
    <citation type="submission" date="2024-02" db="EMBL/GenBank/DDBJ databases">
        <title>FIRST GENOME SEQUENCES OF Leishmania (Viannia) shawi, Leishmania (Viannia) lindenbergi AND Leishmania (Viannia) utingensis.</title>
        <authorList>
            <person name="Resadore F."/>
            <person name="Custodio M.G.F."/>
            <person name="Boite M.C."/>
            <person name="Cupolillo E."/>
            <person name="Ferreira G.E.M."/>
        </authorList>
    </citation>
    <scope>NUCLEOTIDE SEQUENCE [LARGE SCALE GENOMIC DNA]</scope>
    <source>
        <strain evidence="3 4">MHOM/BR/1966/M15733</strain>
    </source>
</reference>
<feature type="region of interest" description="Disordered" evidence="1">
    <location>
        <begin position="379"/>
        <end position="421"/>
    </location>
</feature>
<dbReference type="GO" id="GO:0003743">
    <property type="term" value="F:translation initiation factor activity"/>
    <property type="evidence" value="ECO:0007669"/>
    <property type="project" value="TreeGrafter"/>
</dbReference>
<feature type="compositionally biased region" description="Basic and acidic residues" evidence="1">
    <location>
        <begin position="261"/>
        <end position="283"/>
    </location>
</feature>
<feature type="region of interest" description="Disordered" evidence="1">
    <location>
        <begin position="124"/>
        <end position="212"/>
    </location>
</feature>
<feature type="compositionally biased region" description="Basic and acidic residues" evidence="1">
    <location>
        <begin position="1315"/>
        <end position="1329"/>
    </location>
</feature>
<dbReference type="InterPro" id="IPR003890">
    <property type="entry name" value="MIF4G-like_typ-3"/>
</dbReference>
<feature type="region of interest" description="Disordered" evidence="1">
    <location>
        <begin position="816"/>
        <end position="850"/>
    </location>
</feature>
<organism evidence="3 4">
    <name type="scientific">Leishmania lindenbergi</name>
    <dbReference type="NCBI Taxonomy" id="651832"/>
    <lineage>
        <taxon>Eukaryota</taxon>
        <taxon>Discoba</taxon>
        <taxon>Euglenozoa</taxon>
        <taxon>Kinetoplastea</taxon>
        <taxon>Metakinetoplastina</taxon>
        <taxon>Trypanosomatida</taxon>
        <taxon>Trypanosomatidae</taxon>
        <taxon>Leishmaniinae</taxon>
        <taxon>Leishmania</taxon>
    </lineage>
</organism>
<dbReference type="Gene3D" id="1.25.40.180">
    <property type="match status" value="1"/>
</dbReference>
<feature type="compositionally biased region" description="Basic residues" evidence="1">
    <location>
        <begin position="1357"/>
        <end position="1368"/>
    </location>
</feature>
<keyword evidence="4" id="KW-1185">Reference proteome</keyword>
<name>A0AAW3API3_9TRYP</name>
<dbReference type="PANTHER" id="PTHR23253">
    <property type="entry name" value="EUKARYOTIC TRANSLATION INITIATION FACTOR 4 GAMMA"/>
    <property type="match status" value="1"/>
</dbReference>
<dbReference type="InterPro" id="IPR016024">
    <property type="entry name" value="ARM-type_fold"/>
</dbReference>
<evidence type="ECO:0000313" key="4">
    <source>
        <dbReference type="Proteomes" id="UP001500131"/>
    </source>
</evidence>
<protein>
    <submittedName>
        <fullName evidence="3">MIF4G domain containing protein</fullName>
    </submittedName>
</protein>
<dbReference type="Pfam" id="PF02854">
    <property type="entry name" value="MIF4G"/>
    <property type="match status" value="1"/>
</dbReference>
<sequence length="1493" mass="160468">MEHSDHGVWTPARRCSSVPRNREEPRNNPSSFYAFPSTLHDILFGPRQRLTKYADGMQALPYSSPAHTTEEAVVAAAKSPAETQKEVATTSTTETAKPRSPEAAEGQAVEEEAVAAAPIVQEAANEPRDENSAAGAAAQVAAPAKNESAATEPIGTIASDDTTPPAPTDEPGKLAETETPAAVAAAAGKAEKMAEDKEGARTDTSLDCIADEGSPRSSIVVTAAQAEKDAAITNAAAAAEVENSTCRNDAETVMETVTVKPEETREVAEETQRPADAAERTDAEAQEAVEVPPDYDRDEVTTGSMETSAAEDTVPEDEPPTELPQLRATCEMVAFDAAQIAAWMAEYRHETVHVPPGVQRFVQEVSERAARLTSLRIGVTNPTPSAMGTATKKGKKSNLSVSSHDTPKGGTSTLADLPGRDGGGFGSSAALRTGAGIVAKKSNALESLGDVWEGRQEAPISLAQSSLRRRGLFGEVEQKKIHHMVVAVLNKVTTDPVKFREVKNELLRLPIPESNAEQLTKIVDAFFNKAVREQHFSHSYADLIVALCKVPQGQHIVGDKTQSLEYRLRMALLKRCQAEFVQSVRAEEADALSSATSVVDDASFTLTSAIESTQSFGSETEKERRDRMCGNVRFVCELFLRDIVAASVISVIFRICCLGSEFGEFLVPPSYTPTESQVDEIITVVNTVKERYFVQSGEGRRMLPQLLSQLDYWVKHYTISRCRFVLMSTVDDLRAMLPNEPASPMMSATPSVTTFITPHLTHSLPAQSPPSCDVAEQGVISVVSAAPPTVAAASPVIAAADASGQLSMNSTMVGGQPLPAPRSKQVGSVSLSDSAGSINGMPPAESPVTGPIARPTLTLTSRSTLQHVRPDAIAKLMAAFSSGQYSADEVAVQLFSTYGNVLPALGAWMDRCLSVVKEEKTRKQTGAVLVACVAQLTAHTNASSEEVVETVAVCREQLHEAAMEALQRAIEGKLYEELRIFQFWAQLVLSDHARVVYDEELLNEGLELLVYTAPLAVRNYLVEVGKYMTHVLVAPEKLPWQASTETQSFVRYRPLLVLHSLVLSGGPSEAQALLDNVSSFSDVRQHSLELRLYHAFRTGSPSREVIFEQLRTSPRTTSRDSTLAAEVLSALLIAELCSSGDALVEDNMDLLQITVDGVTRAEREIAIVTEVYEILRYTPRPMTMSAAARVLRKFVCMHIVSDETMERAEHFYETERDGTNNKPTQESNRTLAAPPSADYPRIMDRLSTDDAVPSGSFSLLSVSGAGAANNNDNSNGNGNGNNGGSASRRTGSVDGLQSSTSSNFGDFRPPSSLPPRHEADNEHTSDRHSQRQLSPRRSSQSNSSFQATRSGEDNSKRLYRNSYKNRRRSQGEGGSERHSRAGSSKDASPQQQLLGSLLPSSNYAGSHDGSRHSLGGGGRYDRQPGVRAAGRGSGHFERSRGSGAGRGRGGGRSHGAAPHRGGGGILREDSRQVSRNSDGRYTPHPSGGGSKGE</sequence>
<dbReference type="FunFam" id="1.25.40.180:FF:000116">
    <property type="entry name" value="Putative eukaryotic initiation factor 4a"/>
    <property type="match status" value="1"/>
</dbReference>
<evidence type="ECO:0000313" key="3">
    <source>
        <dbReference type="EMBL" id="KAL0509294.1"/>
    </source>
</evidence>
<feature type="compositionally biased region" description="Low complexity" evidence="1">
    <location>
        <begin position="133"/>
        <end position="144"/>
    </location>
</feature>
<feature type="region of interest" description="Disordered" evidence="1">
    <location>
        <begin position="76"/>
        <end position="110"/>
    </location>
</feature>
<gene>
    <name evidence="3" type="ORF">Q4I31_002382</name>
</gene>
<proteinExistence type="predicted"/>
<accession>A0AAW3API3</accession>
<feature type="compositionally biased region" description="Basic and acidic residues" evidence="1">
    <location>
        <begin position="189"/>
        <end position="201"/>
    </location>
</feature>
<evidence type="ECO:0000256" key="1">
    <source>
        <dbReference type="SAM" id="MobiDB-lite"/>
    </source>
</evidence>
<dbReference type="SUPFAM" id="SSF48371">
    <property type="entry name" value="ARM repeat"/>
    <property type="match status" value="1"/>
</dbReference>
<dbReference type="GO" id="GO:0003729">
    <property type="term" value="F:mRNA binding"/>
    <property type="evidence" value="ECO:0007669"/>
    <property type="project" value="TreeGrafter"/>
</dbReference>
<feature type="compositionally biased region" description="Polar residues" evidence="1">
    <location>
        <begin position="1220"/>
        <end position="1230"/>
    </location>
</feature>
<feature type="compositionally biased region" description="Polar residues" evidence="1">
    <location>
        <begin position="825"/>
        <end position="837"/>
    </location>
</feature>
<feature type="region of interest" description="Disordered" evidence="1">
    <location>
        <begin position="1"/>
        <end position="31"/>
    </location>
</feature>
<dbReference type="EMBL" id="JBAMZK010000016">
    <property type="protein sequence ID" value="KAL0509294.1"/>
    <property type="molecule type" value="Genomic_DNA"/>
</dbReference>
<feature type="compositionally biased region" description="Polar residues" evidence="1">
    <location>
        <begin position="397"/>
        <end position="414"/>
    </location>
</feature>
<dbReference type="Proteomes" id="UP001500131">
    <property type="component" value="Unassembled WGS sequence"/>
</dbReference>
<dbReference type="PANTHER" id="PTHR23253:SF64">
    <property type="entry name" value="MIF4G DOMAIN-CONTAINING PROTEIN"/>
    <property type="match status" value="1"/>
</dbReference>
<feature type="compositionally biased region" description="Polar residues" evidence="1">
    <location>
        <begin position="1295"/>
        <end position="1304"/>
    </location>
</feature>
<feature type="compositionally biased region" description="Polar residues" evidence="1">
    <location>
        <begin position="86"/>
        <end position="95"/>
    </location>
</feature>
<dbReference type="GO" id="GO:0016281">
    <property type="term" value="C:eukaryotic translation initiation factor 4F complex"/>
    <property type="evidence" value="ECO:0007669"/>
    <property type="project" value="TreeGrafter"/>
</dbReference>
<feature type="compositionally biased region" description="Low complexity" evidence="1">
    <location>
        <begin position="177"/>
        <end position="188"/>
    </location>
</feature>
<feature type="region of interest" description="Disordered" evidence="1">
    <location>
        <begin position="1268"/>
        <end position="1493"/>
    </location>
</feature>
<feature type="region of interest" description="Disordered" evidence="1">
    <location>
        <begin position="1212"/>
        <end position="1241"/>
    </location>
</feature>